<dbReference type="Proteomes" id="UP000632195">
    <property type="component" value="Unassembled WGS sequence"/>
</dbReference>
<dbReference type="GO" id="GO:0005886">
    <property type="term" value="C:plasma membrane"/>
    <property type="evidence" value="ECO:0007669"/>
    <property type="project" value="UniProtKB-SubCell"/>
</dbReference>
<feature type="domain" description="Ammonium transporter AmtB-like" evidence="9">
    <location>
        <begin position="50"/>
        <end position="458"/>
    </location>
</feature>
<evidence type="ECO:0000256" key="6">
    <source>
        <dbReference type="ARBA" id="ARBA00023136"/>
    </source>
</evidence>
<keyword evidence="5 8" id="KW-1133">Transmembrane helix</keyword>
<dbReference type="Pfam" id="PF00909">
    <property type="entry name" value="Ammonium_transp"/>
    <property type="match status" value="1"/>
</dbReference>
<dbReference type="AlphaFoldDB" id="A0AA37BT49"/>
<dbReference type="PANTHER" id="PTHR43029">
    <property type="entry name" value="AMMONIUM TRANSPORTER MEP2"/>
    <property type="match status" value="1"/>
</dbReference>
<sequence>MQGKWLGITAAACAAIIAALFYLSMLFGPKATSGNLVTGSSWLNTGNNSWMMIAGTLVGLQSIPGVALYYAGLTRRKHAVNTSLMVFYAFACVLIVWVAVAYRMAFGPGSLLTVHGYSVLGTPAPSLSGYFLGMQSAYGPGGSLLSIPNATFIFFQFVFAAITPVLIVGGVIERMNFRAWMLYVPMFTVLVYAPLAYWLFAGGWLAQMGAVDFSGGYVIHLDAGVSALAAAMMVGPRVRKGSGHEAHNMMLVLAGTGLIWLGWNGFNGGDPGGATIDASIAVLNTNLAAAVSTVTWMAMDQLLRGKPSLIGATTGAITGLVAITPAAGYVNGLGAIAIGIAAGTVPWFFLNRVEPKMGIDDSLGVFSSHAISGLVGGILTGVFADPAVTAYIEPGLRGALYGNPSLLLVQVFSGVFVMGYVLLANLGILKLISLFVPLRADEASVHHGDIAAHGEVAYAEEVHIERLEDT</sequence>
<dbReference type="InterPro" id="IPR018047">
    <property type="entry name" value="Ammonium_transpt_CS"/>
</dbReference>
<dbReference type="EMBL" id="BMNY01000003">
    <property type="protein sequence ID" value="GGM78865.1"/>
    <property type="molecule type" value="Genomic_DNA"/>
</dbReference>
<feature type="transmembrane region" description="Helical" evidence="8">
    <location>
        <begin position="309"/>
        <end position="327"/>
    </location>
</feature>
<evidence type="ECO:0000256" key="7">
    <source>
        <dbReference type="ARBA" id="ARBA00023177"/>
    </source>
</evidence>
<comment type="caution">
    <text evidence="10">The sequence shown here is derived from an EMBL/GenBank/DDBJ whole genome shotgun (WGS) entry which is preliminary data.</text>
</comment>
<protein>
    <recommendedName>
        <fullName evidence="8">Ammonium transporter</fullName>
    </recommendedName>
</protein>
<dbReference type="InterPro" id="IPR029020">
    <property type="entry name" value="Ammonium/urea_transptr"/>
</dbReference>
<feature type="transmembrane region" description="Helical" evidence="8">
    <location>
        <begin position="49"/>
        <end position="72"/>
    </location>
</feature>
<keyword evidence="6 8" id="KW-0472">Membrane</keyword>
<dbReference type="SUPFAM" id="SSF111352">
    <property type="entry name" value="Ammonium transporter"/>
    <property type="match status" value="1"/>
</dbReference>
<dbReference type="InterPro" id="IPR001905">
    <property type="entry name" value="Ammonium_transpt"/>
</dbReference>
<proteinExistence type="inferred from homology"/>
<evidence type="ECO:0000256" key="1">
    <source>
        <dbReference type="ARBA" id="ARBA00004141"/>
    </source>
</evidence>
<gene>
    <name evidence="10" type="ORF">GCM10007108_16300</name>
</gene>
<dbReference type="InterPro" id="IPR024041">
    <property type="entry name" value="NH4_transpt_AmtB-like_dom"/>
</dbReference>
<feature type="transmembrane region" description="Helical" evidence="8">
    <location>
        <begin position="213"/>
        <end position="234"/>
    </location>
</feature>
<feature type="transmembrane region" description="Helical" evidence="8">
    <location>
        <begin position="278"/>
        <end position="297"/>
    </location>
</feature>
<dbReference type="GO" id="GO:0008519">
    <property type="term" value="F:ammonium channel activity"/>
    <property type="evidence" value="ECO:0007669"/>
    <property type="project" value="InterPro"/>
</dbReference>
<feature type="transmembrane region" description="Helical" evidence="8">
    <location>
        <begin position="246"/>
        <end position="266"/>
    </location>
</feature>
<dbReference type="PANTHER" id="PTHR43029:SF10">
    <property type="entry name" value="AMMONIUM TRANSPORTER MEP2"/>
    <property type="match status" value="1"/>
</dbReference>
<feature type="transmembrane region" description="Helical" evidence="8">
    <location>
        <begin position="179"/>
        <end position="201"/>
    </location>
</feature>
<dbReference type="PROSITE" id="PS01219">
    <property type="entry name" value="AMMONIUM_TRANSP"/>
    <property type="match status" value="1"/>
</dbReference>
<evidence type="ECO:0000313" key="10">
    <source>
        <dbReference type="EMBL" id="GGM78865.1"/>
    </source>
</evidence>
<dbReference type="InterPro" id="IPR002229">
    <property type="entry name" value="RhesusRHD"/>
</dbReference>
<evidence type="ECO:0000256" key="8">
    <source>
        <dbReference type="RuleBase" id="RU362002"/>
    </source>
</evidence>
<dbReference type="PRINTS" id="PR00342">
    <property type="entry name" value="RHESUSRHD"/>
</dbReference>
<dbReference type="NCBIfam" id="TIGR00836">
    <property type="entry name" value="amt"/>
    <property type="match status" value="1"/>
</dbReference>
<keyword evidence="4 8" id="KW-0812">Transmembrane</keyword>
<keyword evidence="3 8" id="KW-0813">Transport</keyword>
<comment type="similarity">
    <text evidence="2 8">Belongs to the ammonia transporter channel (TC 1.A.11.2) family.</text>
</comment>
<reference evidence="10" key="1">
    <citation type="journal article" date="2014" name="Int. J. Syst. Evol. Microbiol.">
        <title>Complete genome sequence of Corynebacterium casei LMG S-19264T (=DSM 44701T), isolated from a smear-ripened cheese.</title>
        <authorList>
            <consortium name="US DOE Joint Genome Institute (JGI-PGF)"/>
            <person name="Walter F."/>
            <person name="Albersmeier A."/>
            <person name="Kalinowski J."/>
            <person name="Ruckert C."/>
        </authorList>
    </citation>
    <scope>NUCLEOTIDE SEQUENCE</scope>
    <source>
        <strain evidence="10">JCM 13583</strain>
    </source>
</reference>
<accession>A0AA37BT49</accession>
<feature type="transmembrane region" description="Helical" evidence="8">
    <location>
        <begin position="84"/>
        <end position="105"/>
    </location>
</feature>
<feature type="transmembrane region" description="Helical" evidence="8">
    <location>
        <begin position="404"/>
        <end position="429"/>
    </location>
</feature>
<feature type="transmembrane region" description="Helical" evidence="8">
    <location>
        <begin position="152"/>
        <end position="172"/>
    </location>
</feature>
<comment type="subcellular location">
    <subcellularLocation>
        <location evidence="8">Cell membrane</location>
        <topology evidence="8">Multi-pass membrane protein</topology>
    </subcellularLocation>
    <subcellularLocation>
        <location evidence="1">Membrane</location>
        <topology evidence="1">Multi-pass membrane protein</topology>
    </subcellularLocation>
</comment>
<feature type="transmembrane region" description="Helical" evidence="8">
    <location>
        <begin position="362"/>
        <end position="384"/>
    </location>
</feature>
<dbReference type="Gene3D" id="1.10.3430.10">
    <property type="entry name" value="Ammonium transporter AmtB like domains"/>
    <property type="match status" value="1"/>
</dbReference>
<keyword evidence="11" id="KW-1185">Reference proteome</keyword>
<organism evidence="10 11">
    <name type="scientific">Thermogymnomonas acidicola</name>
    <dbReference type="NCBI Taxonomy" id="399579"/>
    <lineage>
        <taxon>Archaea</taxon>
        <taxon>Methanobacteriati</taxon>
        <taxon>Thermoplasmatota</taxon>
        <taxon>Thermoplasmata</taxon>
        <taxon>Thermoplasmatales</taxon>
        <taxon>Thermogymnomonas</taxon>
    </lineage>
</organism>
<feature type="transmembrane region" description="Helical" evidence="8">
    <location>
        <begin position="333"/>
        <end position="350"/>
    </location>
</feature>
<evidence type="ECO:0000259" key="9">
    <source>
        <dbReference type="Pfam" id="PF00909"/>
    </source>
</evidence>
<evidence type="ECO:0000256" key="3">
    <source>
        <dbReference type="ARBA" id="ARBA00022448"/>
    </source>
</evidence>
<evidence type="ECO:0000256" key="4">
    <source>
        <dbReference type="ARBA" id="ARBA00022692"/>
    </source>
</evidence>
<name>A0AA37BT49_9ARCH</name>
<evidence type="ECO:0000313" key="11">
    <source>
        <dbReference type="Proteomes" id="UP000632195"/>
    </source>
</evidence>
<evidence type="ECO:0000256" key="2">
    <source>
        <dbReference type="ARBA" id="ARBA00005887"/>
    </source>
</evidence>
<keyword evidence="7 8" id="KW-0924">Ammonia transport</keyword>
<reference evidence="10" key="2">
    <citation type="submission" date="2022-09" db="EMBL/GenBank/DDBJ databases">
        <authorList>
            <person name="Sun Q."/>
            <person name="Ohkuma M."/>
        </authorList>
    </citation>
    <scope>NUCLEOTIDE SEQUENCE</scope>
    <source>
        <strain evidence="10">JCM 13583</strain>
    </source>
</reference>
<feature type="transmembrane region" description="Helical" evidence="8">
    <location>
        <begin position="7"/>
        <end position="29"/>
    </location>
</feature>
<evidence type="ECO:0000256" key="5">
    <source>
        <dbReference type="ARBA" id="ARBA00022989"/>
    </source>
</evidence>